<keyword evidence="4" id="KW-0378">Hydrolase</keyword>
<dbReference type="RefSeq" id="WP_378034490.1">
    <property type="nucleotide sequence ID" value="NZ_JBHSIV010000002.1"/>
</dbReference>
<evidence type="ECO:0000256" key="6">
    <source>
        <dbReference type="ARBA" id="ARBA00029466"/>
    </source>
</evidence>
<keyword evidence="1" id="KW-0540">Nuclease</keyword>
<feature type="compositionally biased region" description="Polar residues" evidence="7">
    <location>
        <begin position="168"/>
        <end position="178"/>
    </location>
</feature>
<feature type="compositionally biased region" description="Basic and acidic residues" evidence="7">
    <location>
        <begin position="1"/>
        <end position="17"/>
    </location>
</feature>
<dbReference type="EMBL" id="JBHSIV010000002">
    <property type="protein sequence ID" value="MFC5061137.1"/>
    <property type="molecule type" value="Genomic_DNA"/>
</dbReference>
<dbReference type="InterPro" id="IPR011335">
    <property type="entry name" value="Restrct_endonuc-II-like"/>
</dbReference>
<comment type="caution">
    <text evidence="8">The sequence shown here is derived from an EMBL/GenBank/DDBJ whole genome shotgun (WGS) entry which is preliminary data.</text>
</comment>
<evidence type="ECO:0000256" key="2">
    <source>
        <dbReference type="ARBA" id="ARBA00022759"/>
    </source>
</evidence>
<sequence length="178" mass="20185">MRDGSRRPVHTAREPRPESAVGSYASSGGVRSRMQLQRTRDTEPEMAVRRLLHAQGLRYRVDRPPLPGLRRRADLVFGPSRVAVFIDGCFWHGCPEHGNPRPRSNAWYWPEKIQRNRDRDADTDRRLAAAGWLVVRAWEHDPPEHVAEVVAGAVAARRPPARTYPSDLENQANNTPTS</sequence>
<keyword evidence="5" id="KW-0234">DNA repair</keyword>
<organism evidence="8 9">
    <name type="scientific">Actinomycetospora atypica</name>
    <dbReference type="NCBI Taxonomy" id="1290095"/>
    <lineage>
        <taxon>Bacteria</taxon>
        <taxon>Bacillati</taxon>
        <taxon>Actinomycetota</taxon>
        <taxon>Actinomycetes</taxon>
        <taxon>Pseudonocardiales</taxon>
        <taxon>Pseudonocardiaceae</taxon>
        <taxon>Actinomycetospora</taxon>
    </lineage>
</organism>
<evidence type="ECO:0000256" key="1">
    <source>
        <dbReference type="ARBA" id="ARBA00022722"/>
    </source>
</evidence>
<dbReference type="SUPFAM" id="SSF52980">
    <property type="entry name" value="Restriction endonuclease-like"/>
    <property type="match status" value="1"/>
</dbReference>
<evidence type="ECO:0000256" key="5">
    <source>
        <dbReference type="ARBA" id="ARBA00023204"/>
    </source>
</evidence>
<name>A0ABV9YHP9_9PSEU</name>
<dbReference type="InterPro" id="IPR004603">
    <property type="entry name" value="DNA_mismatch_endonuc_vsr"/>
</dbReference>
<accession>A0ABV9YHP9</accession>
<evidence type="ECO:0000313" key="8">
    <source>
        <dbReference type="EMBL" id="MFC5061137.1"/>
    </source>
</evidence>
<dbReference type="NCBIfam" id="TIGR00632">
    <property type="entry name" value="vsr"/>
    <property type="match status" value="1"/>
</dbReference>
<keyword evidence="2 8" id="KW-0255">Endonuclease</keyword>
<comment type="similarity">
    <text evidence="6">Belongs to the Vsr family.</text>
</comment>
<feature type="region of interest" description="Disordered" evidence="7">
    <location>
        <begin position="1"/>
        <end position="43"/>
    </location>
</feature>
<protein>
    <submittedName>
        <fullName evidence="8">Very short patch repair endonuclease</fullName>
    </submittedName>
</protein>
<dbReference type="Pfam" id="PF03852">
    <property type="entry name" value="Vsr"/>
    <property type="match status" value="1"/>
</dbReference>
<dbReference type="Proteomes" id="UP001595947">
    <property type="component" value="Unassembled WGS sequence"/>
</dbReference>
<evidence type="ECO:0000256" key="7">
    <source>
        <dbReference type="SAM" id="MobiDB-lite"/>
    </source>
</evidence>
<keyword evidence="9" id="KW-1185">Reference proteome</keyword>
<reference evidence="9" key="1">
    <citation type="journal article" date="2019" name="Int. J. Syst. Evol. Microbiol.">
        <title>The Global Catalogue of Microorganisms (GCM) 10K type strain sequencing project: providing services to taxonomists for standard genome sequencing and annotation.</title>
        <authorList>
            <consortium name="The Broad Institute Genomics Platform"/>
            <consortium name="The Broad Institute Genome Sequencing Center for Infectious Disease"/>
            <person name="Wu L."/>
            <person name="Ma J."/>
        </authorList>
    </citation>
    <scope>NUCLEOTIDE SEQUENCE [LARGE SCALE GENOMIC DNA]</scope>
    <source>
        <strain evidence="9">CGMCC 4.7093</strain>
    </source>
</reference>
<dbReference type="Gene3D" id="3.40.960.10">
    <property type="entry name" value="VSR Endonuclease"/>
    <property type="match status" value="1"/>
</dbReference>
<evidence type="ECO:0000256" key="4">
    <source>
        <dbReference type="ARBA" id="ARBA00022801"/>
    </source>
</evidence>
<feature type="compositionally biased region" description="Low complexity" evidence="7">
    <location>
        <begin position="19"/>
        <end position="33"/>
    </location>
</feature>
<dbReference type="GO" id="GO:0004519">
    <property type="term" value="F:endonuclease activity"/>
    <property type="evidence" value="ECO:0007669"/>
    <property type="project" value="UniProtKB-KW"/>
</dbReference>
<proteinExistence type="inferred from homology"/>
<feature type="region of interest" description="Disordered" evidence="7">
    <location>
        <begin position="155"/>
        <end position="178"/>
    </location>
</feature>
<keyword evidence="3" id="KW-0227">DNA damage</keyword>
<evidence type="ECO:0000313" key="9">
    <source>
        <dbReference type="Proteomes" id="UP001595947"/>
    </source>
</evidence>
<gene>
    <name evidence="8" type="ORF">ACFPBZ_02890</name>
</gene>
<evidence type="ECO:0000256" key="3">
    <source>
        <dbReference type="ARBA" id="ARBA00022763"/>
    </source>
</evidence>